<organism evidence="2 3">
    <name type="scientific">Epilithonimonas arachidiradicis</name>
    <dbReference type="NCBI Taxonomy" id="1617282"/>
    <lineage>
        <taxon>Bacteria</taxon>
        <taxon>Pseudomonadati</taxon>
        <taxon>Bacteroidota</taxon>
        <taxon>Flavobacteriia</taxon>
        <taxon>Flavobacteriales</taxon>
        <taxon>Weeksellaceae</taxon>
        <taxon>Chryseobacterium group</taxon>
        <taxon>Epilithonimonas</taxon>
    </lineage>
</organism>
<evidence type="ECO:0000313" key="3">
    <source>
        <dbReference type="Proteomes" id="UP000285906"/>
    </source>
</evidence>
<evidence type="ECO:0000256" key="1">
    <source>
        <dbReference type="SAM" id="Phobius"/>
    </source>
</evidence>
<proteinExistence type="predicted"/>
<evidence type="ECO:0000313" key="2">
    <source>
        <dbReference type="EMBL" id="RKE88819.1"/>
    </source>
</evidence>
<sequence>METLKLTVNEKDTLDSILYYASKSEQIKKGRRNSRLIFIGVIILLSIFFF</sequence>
<keyword evidence="1" id="KW-1133">Transmembrane helix</keyword>
<dbReference type="Proteomes" id="UP000285906">
    <property type="component" value="Unassembled WGS sequence"/>
</dbReference>
<accession>A0A420DBF6</accession>
<dbReference type="AlphaFoldDB" id="A0A420DBF6"/>
<feature type="transmembrane region" description="Helical" evidence="1">
    <location>
        <begin position="33"/>
        <end position="49"/>
    </location>
</feature>
<name>A0A420DBF6_9FLAO</name>
<keyword evidence="1" id="KW-0812">Transmembrane</keyword>
<protein>
    <submittedName>
        <fullName evidence="2">Uncharacterized protein</fullName>
    </submittedName>
</protein>
<dbReference type="EMBL" id="RAQH01000002">
    <property type="protein sequence ID" value="RKE88819.1"/>
    <property type="molecule type" value="Genomic_DNA"/>
</dbReference>
<gene>
    <name evidence="2" type="ORF">BXY58_0946</name>
</gene>
<reference evidence="2 3" key="1">
    <citation type="submission" date="2018-09" db="EMBL/GenBank/DDBJ databases">
        <title>Genomic Encyclopedia of Archaeal and Bacterial Type Strains, Phase II (KMG-II): from individual species to whole genera.</title>
        <authorList>
            <person name="Goeker M."/>
        </authorList>
    </citation>
    <scope>NUCLEOTIDE SEQUENCE [LARGE SCALE GENOMIC DNA]</scope>
    <source>
        <strain evidence="2 3">DSM 27620</strain>
    </source>
</reference>
<comment type="caution">
    <text evidence="2">The sequence shown here is derived from an EMBL/GenBank/DDBJ whole genome shotgun (WGS) entry which is preliminary data.</text>
</comment>
<keyword evidence="1" id="KW-0472">Membrane</keyword>